<evidence type="ECO:0000256" key="1">
    <source>
        <dbReference type="ARBA" id="ARBA00022441"/>
    </source>
</evidence>
<dbReference type="SUPFAM" id="SSF117281">
    <property type="entry name" value="Kelch motif"/>
    <property type="match status" value="2"/>
</dbReference>
<dbReference type="PANTHER" id="PTHR45632">
    <property type="entry name" value="LD33804P"/>
    <property type="match status" value="1"/>
</dbReference>
<evidence type="ECO:0000313" key="5">
    <source>
        <dbReference type="Proteomes" id="UP000408764"/>
    </source>
</evidence>
<dbReference type="SMART" id="SM00612">
    <property type="entry name" value="Kelch"/>
    <property type="match status" value="6"/>
</dbReference>
<keyword evidence="2" id="KW-0677">Repeat</keyword>
<organism evidence="4 5">
    <name type="scientific">Pseudomonas haemolytica</name>
    <dbReference type="NCBI Taxonomy" id="2600065"/>
    <lineage>
        <taxon>Bacteria</taxon>
        <taxon>Pseudomonadati</taxon>
        <taxon>Pseudomonadota</taxon>
        <taxon>Gammaproteobacteria</taxon>
        <taxon>Pseudomonadales</taxon>
        <taxon>Pseudomonadaceae</taxon>
        <taxon>Pseudomonas</taxon>
    </lineage>
</organism>
<keyword evidence="6" id="KW-1185">Reference proteome</keyword>
<comment type="caution">
    <text evidence="4">The sequence shown here is derived from an EMBL/GenBank/DDBJ whole genome shotgun (WGS) entry which is preliminary data.</text>
</comment>
<dbReference type="Gene3D" id="2.130.10.80">
    <property type="entry name" value="Galactose oxidase/kelch, beta-propeller"/>
    <property type="match status" value="3"/>
</dbReference>
<dbReference type="Pfam" id="PF01344">
    <property type="entry name" value="Kelch_1"/>
    <property type="match status" value="1"/>
</dbReference>
<dbReference type="Gene3D" id="2.120.10.80">
    <property type="entry name" value="Kelch-type beta propeller"/>
    <property type="match status" value="1"/>
</dbReference>
<evidence type="ECO:0000313" key="3">
    <source>
        <dbReference type="EMBL" id="MBK3459806.1"/>
    </source>
</evidence>
<evidence type="ECO:0000256" key="2">
    <source>
        <dbReference type="ARBA" id="ARBA00022737"/>
    </source>
</evidence>
<dbReference type="InterPro" id="IPR015915">
    <property type="entry name" value="Kelch-typ_b-propeller"/>
</dbReference>
<dbReference type="RefSeq" id="WP_153872093.1">
    <property type="nucleotide sequence ID" value="NZ_JAEKCT010000011.1"/>
</dbReference>
<reference evidence="4 5" key="1">
    <citation type="submission" date="2019-08" db="EMBL/GenBank/DDBJ databases">
        <title>Pseudomonas haemolytica sp. nov. isolated from raw milk and skim milk concentrate.</title>
        <authorList>
            <person name="Hofmann K."/>
            <person name="Huptas C."/>
            <person name="Doll E."/>
            <person name="Scherer S."/>
            <person name="Wenning M."/>
        </authorList>
    </citation>
    <scope>NUCLEOTIDE SEQUENCE [LARGE SCALE GENOMIC DNA]</scope>
    <source>
        <strain evidence="4 5">DSM 108987</strain>
    </source>
</reference>
<evidence type="ECO:0008006" key="7">
    <source>
        <dbReference type="Google" id="ProtNLM"/>
    </source>
</evidence>
<name>A0A5P1DFE1_9PSED</name>
<dbReference type="EMBL" id="JAENSR010000003">
    <property type="protein sequence ID" value="MBK3459806.1"/>
    <property type="molecule type" value="Genomic_DNA"/>
</dbReference>
<protein>
    <recommendedName>
        <fullName evidence="7">Kelch-like protein</fullName>
    </recommendedName>
</protein>
<dbReference type="Proteomes" id="UP000620382">
    <property type="component" value="Unassembled WGS sequence"/>
</dbReference>
<evidence type="ECO:0000313" key="6">
    <source>
        <dbReference type="Proteomes" id="UP000620382"/>
    </source>
</evidence>
<accession>A0A5P1DFE1</accession>
<evidence type="ECO:0000313" key="4">
    <source>
        <dbReference type="EMBL" id="MRJ39211.1"/>
    </source>
</evidence>
<proteinExistence type="predicted"/>
<dbReference type="PANTHER" id="PTHR45632:SF3">
    <property type="entry name" value="KELCH-LIKE PROTEIN 32"/>
    <property type="match status" value="1"/>
</dbReference>
<reference evidence="3 6" key="2">
    <citation type="submission" date="2021-01" db="EMBL/GenBank/DDBJ databases">
        <title>Antibiotic resistance and phylogeny of Pseudomonas spp. isolated over three decades from chicken meat in the Norwegian food chain.</title>
        <authorList>
            <person name="Moen B."/>
        </authorList>
    </citation>
    <scope>NUCLEOTIDE SEQUENCE [LARGE SCALE GENOMIC DNA]</scope>
    <source>
        <strain evidence="3 6">MF6766</strain>
    </source>
</reference>
<dbReference type="OrthoDB" id="8673369at2"/>
<dbReference type="EMBL" id="VOIW01000006">
    <property type="protein sequence ID" value="MRJ39211.1"/>
    <property type="molecule type" value="Genomic_DNA"/>
</dbReference>
<dbReference type="Proteomes" id="UP000408764">
    <property type="component" value="Unassembled WGS sequence"/>
</dbReference>
<sequence>MNANLAGEFKDTGSMLESRYFHCAVTTELGVLVIAGASGIELYNPLSGEWSARALMPVARNTCGAVLLPSGVVLVAGGNDAVNALRDTQLYDVVADCWRAAAPLHTPRFSHTTTLLESGRVLVVGGNNLGPAGGQVQDSVELYDPIGDLWHRQGWLPVDAMNHTATLLPDTNVLVVGGFSGRQNAALANAFIYDAATGQWAAVRPMPRSLMQHTATLLLDGRVLVAGGASEPFGPAQSRACIYDPTSDSWELSEMCVPRKGHSATRLATGQVLVVGDSAMSNPGNARTAELYDPLSGQWALTAQMPYGRFGHSASCLPTGEVLVAGGARPVSHPAPVSSTEIYTLAQANCQRG</sequence>
<keyword evidence="1" id="KW-0880">Kelch repeat</keyword>
<dbReference type="InterPro" id="IPR037293">
    <property type="entry name" value="Gal_Oxidase_central_sf"/>
</dbReference>
<dbReference type="AlphaFoldDB" id="A0A5P1DFE1"/>
<dbReference type="InterPro" id="IPR006652">
    <property type="entry name" value="Kelch_1"/>
</dbReference>
<gene>
    <name evidence="4" type="ORF">FRT59_19860</name>
    <name evidence="3" type="ORF">JJD71_12125</name>
</gene>